<evidence type="ECO:0000313" key="2">
    <source>
        <dbReference type="Proteomes" id="UP000305546"/>
    </source>
</evidence>
<proteinExistence type="predicted"/>
<gene>
    <name evidence="1" type="ORF">FG385_08940</name>
</gene>
<dbReference type="AlphaFoldDB" id="A0A5C4M880"/>
<protein>
    <submittedName>
        <fullName evidence="1">Uncharacterized protein</fullName>
    </submittedName>
</protein>
<reference evidence="1 2" key="1">
    <citation type="submission" date="2019-06" db="EMBL/GenBank/DDBJ databases">
        <title>Amycolatopsis alkalitolerans sp. nov., isolated from Gastrodia elata Blume.</title>
        <authorList>
            <person name="Narsing Rao M.P."/>
            <person name="Li W.J."/>
        </authorList>
    </citation>
    <scope>NUCLEOTIDE SEQUENCE [LARGE SCALE GENOMIC DNA]</scope>
    <source>
        <strain evidence="1 2">SYSUP0005</strain>
    </source>
</reference>
<organism evidence="1 2">
    <name type="scientific">Amycolatopsis alkalitolerans</name>
    <dbReference type="NCBI Taxonomy" id="2547244"/>
    <lineage>
        <taxon>Bacteria</taxon>
        <taxon>Bacillati</taxon>
        <taxon>Actinomycetota</taxon>
        <taxon>Actinomycetes</taxon>
        <taxon>Pseudonocardiales</taxon>
        <taxon>Pseudonocardiaceae</taxon>
        <taxon>Amycolatopsis</taxon>
    </lineage>
</organism>
<dbReference type="EMBL" id="VDFW01000005">
    <property type="protein sequence ID" value="TNC27869.1"/>
    <property type="molecule type" value="Genomic_DNA"/>
</dbReference>
<dbReference type="Proteomes" id="UP000305546">
    <property type="component" value="Unassembled WGS sequence"/>
</dbReference>
<accession>A0A5C4M880</accession>
<dbReference type="Gene3D" id="3.40.50.150">
    <property type="entry name" value="Vaccinia Virus protein VP39"/>
    <property type="match status" value="1"/>
</dbReference>
<evidence type="ECO:0000313" key="1">
    <source>
        <dbReference type="EMBL" id="TNC27869.1"/>
    </source>
</evidence>
<comment type="caution">
    <text evidence="1">The sequence shown here is derived from an EMBL/GenBank/DDBJ whole genome shotgun (WGS) entry which is preliminary data.</text>
</comment>
<sequence length="73" mass="7693">MGGVSGRQRTAEVRNAAQLHTYRQVEALLAGTEFVAPGLGRAAHWQPPPSLCPDPDDEASQVLLGAVGRVPFA</sequence>
<name>A0A5C4M880_9PSEU</name>
<dbReference type="InterPro" id="IPR029063">
    <property type="entry name" value="SAM-dependent_MTases_sf"/>
</dbReference>
<keyword evidence="2" id="KW-1185">Reference proteome</keyword>